<sequence length="1086" mass="118462">MNLLLILFSLVLLNITNGQSITGTSPSFIRGGNTQLPYFDILGNFQAGTTVTIVANDKTFAVAVADPDAIYSVQLPIFDPPVYSVFLRLAGESQGYILACAYLDNNGFTQDNDMGYITGKGFKYLPGATAYIKDNVVASYHPITVHNDTTLSFKVVPKMGSTLSLYDSWGIVVIVTLAQTVNYNPIIMDIKYYESSFAIYSSVILVSITFNGYQCSITGEVIDEDVYNIACIPAVEILGLEEEFTVVAKDVSGRTTTIVRSFPSKISNTSTDVNGNSILHGSFAPLPTGFKIVGIYSTPLTSISNTSDTIAFNTPDDISCGYVYILANGERITNQVLYCPTPQIVTYNVSNNVFYAVGKYMTGNNFDTFNLQIESSDHPSTCTFKSMVDYTYEIICALNPNFRSAVFVGAFQISGQNIRLNLNNNPTINSISPIIYQKPGIVTIFGRFLKPYYQSGSTEVKIAGSSCSNIVINSDSEIQCLYQSDVPMTNLFEPLEVFYKVEYYFSYSSKLLTYSCPTASSVACTGNGQCELNSICVCTLPWYGDNCSSIDATISSITSTKYGVASQVTITGTNFLPPNIFVTIGGSECESPVAVNTTMISCFFRSNVAADPDTKLQVVVNIGIGNSFKATIFSYLTCVRGRNNNKVCSGHGSCSSDLVCNCEKGWEQSDCSIINPSLTSITSTKYKAPGQVTILGNNFSNYNLMVKIGGSVCTNAIASSDAKSITCLYQSDVATNGENDLLSVYVSIDIYTVAKDLFLYTKPGLTCPNNNNQECSGHGTCNQQQLCICEKGWTNSDCSIKDIGVVIDDPIVNENDTSTTIITPSGTKFDIGLIMVNELNTNNDIIHSFNLNKTNWTQNNDKSLYTATLTNNSTLKVQLTINSLDQYLYYDFAGDTLPILPKSIKYQIELQNWSFGSTQNTLEFIFKSHISESNNECLDSTTAKTSTTSNTGDSNLRSIQMTLNGETLIGTFSDRIVLDSRPTYNKVNQISNERIVLYQLDKSNVYTSIQTSYFKNSVVVDPNFGVLVSSAPDECSNNNGTASWKIAVAVVCSVVGASIIGAAVFMFLKKNSRGKIILLKLKEIKR</sequence>
<dbReference type="EMBL" id="AJWJ01000274">
    <property type="protein sequence ID" value="KAF2072503.1"/>
    <property type="molecule type" value="Genomic_DNA"/>
</dbReference>
<dbReference type="InterPro" id="IPR013111">
    <property type="entry name" value="EGF_extracell"/>
</dbReference>
<comment type="caution">
    <text evidence="6">The sequence shown here is derived from an EMBL/GenBank/DDBJ whole genome shotgun (WGS) entry which is preliminary data.</text>
</comment>
<feature type="chain" id="PRO_5035152221" description="EGF-like domain-containing protein" evidence="4">
    <location>
        <begin position="19"/>
        <end position="1086"/>
    </location>
</feature>
<dbReference type="Pfam" id="PF22933">
    <property type="entry name" value="ComC_SSD"/>
    <property type="match status" value="1"/>
</dbReference>
<evidence type="ECO:0000313" key="6">
    <source>
        <dbReference type="EMBL" id="KAF2072503.1"/>
    </source>
</evidence>
<comment type="caution">
    <text evidence="2">Lacks conserved residue(s) required for the propagation of feature annotation.</text>
</comment>
<dbReference type="AlphaFoldDB" id="A0A8J4PRR6"/>
<feature type="domain" description="EGF-like" evidence="5">
    <location>
        <begin position="763"/>
        <end position="799"/>
    </location>
</feature>
<keyword evidence="3" id="KW-0472">Membrane</keyword>
<keyword evidence="2" id="KW-0245">EGF-like domain</keyword>
<feature type="transmembrane region" description="Helical" evidence="3">
    <location>
        <begin position="1046"/>
        <end position="1068"/>
    </location>
</feature>
<dbReference type="InterPro" id="IPR013783">
    <property type="entry name" value="Ig-like_fold"/>
</dbReference>
<reference evidence="6" key="1">
    <citation type="submission" date="2020-01" db="EMBL/GenBank/DDBJ databases">
        <title>Development of genomics and gene disruption for Polysphondylium violaceum indicates a role for the polyketide synthase stlB in stalk morphogenesis.</title>
        <authorList>
            <person name="Narita B."/>
            <person name="Kawabe Y."/>
            <person name="Kin K."/>
            <person name="Saito T."/>
            <person name="Gibbs R."/>
            <person name="Kuspa A."/>
            <person name="Muzny D."/>
            <person name="Queller D."/>
            <person name="Richards S."/>
            <person name="Strassman J."/>
            <person name="Sucgang R."/>
            <person name="Worley K."/>
            <person name="Schaap P."/>
        </authorList>
    </citation>
    <scope>NUCLEOTIDE SEQUENCE</scope>
    <source>
        <strain evidence="6">QSvi11</strain>
    </source>
</reference>
<dbReference type="Proteomes" id="UP000695562">
    <property type="component" value="Unassembled WGS sequence"/>
</dbReference>
<keyword evidence="3" id="KW-0812">Transmembrane</keyword>
<name>A0A8J4PRR6_9MYCE</name>
<dbReference type="PROSITE" id="PS00022">
    <property type="entry name" value="EGF_1"/>
    <property type="match status" value="1"/>
</dbReference>
<evidence type="ECO:0000256" key="2">
    <source>
        <dbReference type="PROSITE-ProRule" id="PRU00076"/>
    </source>
</evidence>
<keyword evidence="4" id="KW-0732">Signal</keyword>
<dbReference type="InterPro" id="IPR054484">
    <property type="entry name" value="ComC_SSD"/>
</dbReference>
<dbReference type="Pfam" id="PF07974">
    <property type="entry name" value="EGF_2"/>
    <property type="match status" value="1"/>
</dbReference>
<evidence type="ECO:0000313" key="7">
    <source>
        <dbReference type="Proteomes" id="UP000695562"/>
    </source>
</evidence>
<evidence type="ECO:0000259" key="5">
    <source>
        <dbReference type="PROSITE" id="PS50026"/>
    </source>
</evidence>
<dbReference type="OrthoDB" id="5951731at2759"/>
<dbReference type="Gene3D" id="2.10.25.10">
    <property type="entry name" value="Laminin"/>
    <property type="match status" value="3"/>
</dbReference>
<dbReference type="InterPro" id="IPR053331">
    <property type="entry name" value="EGF-like_comC"/>
</dbReference>
<dbReference type="SUPFAM" id="SSF81296">
    <property type="entry name" value="E set domains"/>
    <property type="match status" value="3"/>
</dbReference>
<proteinExistence type="predicted"/>
<dbReference type="InterPro" id="IPR014756">
    <property type="entry name" value="Ig_E-set"/>
</dbReference>
<keyword evidence="3" id="KW-1133">Transmembrane helix</keyword>
<dbReference type="PANTHER" id="PTHR24032:SF16">
    <property type="entry name" value="EGF-LIKE DOMAIN-CONTAINING PROTEIN"/>
    <property type="match status" value="1"/>
</dbReference>
<dbReference type="PROSITE" id="PS01186">
    <property type="entry name" value="EGF_2"/>
    <property type="match status" value="3"/>
</dbReference>
<evidence type="ECO:0000256" key="4">
    <source>
        <dbReference type="SAM" id="SignalP"/>
    </source>
</evidence>
<evidence type="ECO:0000256" key="3">
    <source>
        <dbReference type="SAM" id="Phobius"/>
    </source>
</evidence>
<dbReference type="InterPro" id="IPR000742">
    <property type="entry name" value="EGF"/>
</dbReference>
<evidence type="ECO:0000256" key="1">
    <source>
        <dbReference type="ARBA" id="ARBA00023157"/>
    </source>
</evidence>
<accession>A0A8J4PRR6</accession>
<feature type="signal peptide" evidence="4">
    <location>
        <begin position="1"/>
        <end position="18"/>
    </location>
</feature>
<gene>
    <name evidence="6" type="ORF">CYY_006190</name>
</gene>
<dbReference type="Gene3D" id="2.60.40.10">
    <property type="entry name" value="Immunoglobulins"/>
    <property type="match status" value="2"/>
</dbReference>
<feature type="disulfide bond" evidence="2">
    <location>
        <begin position="789"/>
        <end position="798"/>
    </location>
</feature>
<keyword evidence="7" id="KW-1185">Reference proteome</keyword>
<organism evidence="6 7">
    <name type="scientific">Polysphondylium violaceum</name>
    <dbReference type="NCBI Taxonomy" id="133409"/>
    <lineage>
        <taxon>Eukaryota</taxon>
        <taxon>Amoebozoa</taxon>
        <taxon>Evosea</taxon>
        <taxon>Eumycetozoa</taxon>
        <taxon>Dictyostelia</taxon>
        <taxon>Dictyosteliales</taxon>
        <taxon>Dictyosteliaceae</taxon>
        <taxon>Polysphondylium</taxon>
    </lineage>
</organism>
<keyword evidence="1 2" id="KW-1015">Disulfide bond</keyword>
<dbReference type="PANTHER" id="PTHR24032">
    <property type="entry name" value="EGF-LIKE DOMAIN-CONTAINING PROTEIN-RELATED-RELATED"/>
    <property type="match status" value="1"/>
</dbReference>
<dbReference type="PROSITE" id="PS50026">
    <property type="entry name" value="EGF_3"/>
    <property type="match status" value="1"/>
</dbReference>
<protein>
    <recommendedName>
        <fullName evidence="5">EGF-like domain-containing protein</fullName>
    </recommendedName>
</protein>